<protein>
    <recommendedName>
        <fullName evidence="2">HTH-like domain-containing protein</fullName>
    </recommendedName>
</protein>
<evidence type="ECO:0000256" key="1">
    <source>
        <dbReference type="SAM" id="MobiDB-lite"/>
    </source>
</evidence>
<organism evidence="3">
    <name type="scientific">anaerobic digester metagenome</name>
    <dbReference type="NCBI Taxonomy" id="1263854"/>
    <lineage>
        <taxon>unclassified sequences</taxon>
        <taxon>metagenomes</taxon>
        <taxon>ecological metagenomes</taxon>
    </lineage>
</organism>
<dbReference type="InterPro" id="IPR025948">
    <property type="entry name" value="HTH-like_dom"/>
</dbReference>
<evidence type="ECO:0000313" key="3">
    <source>
        <dbReference type="EMBL" id="VFU17720.1"/>
    </source>
</evidence>
<proteinExistence type="predicted"/>
<evidence type="ECO:0000259" key="2">
    <source>
        <dbReference type="Pfam" id="PF13276"/>
    </source>
</evidence>
<dbReference type="AlphaFoldDB" id="A0A485M579"/>
<gene>
    <name evidence="3" type="ORF">SCFA_70010</name>
</gene>
<name>A0A485M579_9ZZZZ</name>
<dbReference type="Pfam" id="PF13276">
    <property type="entry name" value="HTH_21"/>
    <property type="match status" value="1"/>
</dbReference>
<dbReference type="EMBL" id="CAADRM010000136">
    <property type="protein sequence ID" value="VFU17720.1"/>
    <property type="molecule type" value="Genomic_DNA"/>
</dbReference>
<dbReference type="PANTHER" id="PTHR47515:SF1">
    <property type="entry name" value="BLR2054 PROTEIN"/>
    <property type="match status" value="1"/>
</dbReference>
<accession>A0A485M579</accession>
<reference evidence="3" key="1">
    <citation type="submission" date="2019-03" db="EMBL/GenBank/DDBJ databases">
        <authorList>
            <person name="Hao L."/>
        </authorList>
    </citation>
    <scope>NUCLEOTIDE SEQUENCE</scope>
</reference>
<dbReference type="PANTHER" id="PTHR47515">
    <property type="entry name" value="LOW CALCIUM RESPONSE LOCUS PROTEIN T"/>
    <property type="match status" value="1"/>
</dbReference>
<sequence>MGLSERKACRLVELNRSSKQYKPSKRDDSEIRARIRELAEKHKKYGSPMIHAILRREGYVLNHKRTERIYREEKLSFQEEGQEKVARSCSSANGESHPGKRGMVHGFCV</sequence>
<feature type="region of interest" description="Disordered" evidence="1">
    <location>
        <begin position="88"/>
        <end position="109"/>
    </location>
</feature>
<feature type="domain" description="HTH-like" evidence="2">
    <location>
        <begin position="27"/>
        <end position="75"/>
    </location>
</feature>